<dbReference type="InterPro" id="IPR036866">
    <property type="entry name" value="RibonucZ/Hydroxyglut_hydro"/>
</dbReference>
<dbReference type="Proteomes" id="UP000193411">
    <property type="component" value="Unassembled WGS sequence"/>
</dbReference>
<dbReference type="OrthoDB" id="5561659at2759"/>
<keyword evidence="3" id="KW-0269">Exonuclease</keyword>
<proteinExistence type="predicted"/>
<dbReference type="Gene3D" id="3.60.15.10">
    <property type="entry name" value="Ribonuclease Z/Hydroxyacylglutathione hydrolase-like"/>
    <property type="match status" value="1"/>
</dbReference>
<feature type="compositionally biased region" description="Low complexity" evidence="4">
    <location>
        <begin position="18"/>
        <end position="31"/>
    </location>
</feature>
<dbReference type="GO" id="GO:0036297">
    <property type="term" value="P:interstrand cross-link repair"/>
    <property type="evidence" value="ECO:0007669"/>
    <property type="project" value="TreeGrafter"/>
</dbReference>
<evidence type="ECO:0000313" key="6">
    <source>
        <dbReference type="Proteomes" id="UP000193411"/>
    </source>
</evidence>
<evidence type="ECO:0000313" key="5">
    <source>
        <dbReference type="EMBL" id="ORZ37658.1"/>
    </source>
</evidence>
<dbReference type="AlphaFoldDB" id="A0A1Y2HST8"/>
<keyword evidence="2" id="KW-0378">Hydrolase</keyword>
<dbReference type="PANTHER" id="PTHR23240">
    <property type="entry name" value="DNA CROSS-LINK REPAIR PROTEIN PSO2/SNM1-RELATED"/>
    <property type="match status" value="1"/>
</dbReference>
<protein>
    <submittedName>
        <fullName evidence="5">Beta-lactamase-like protein</fullName>
    </submittedName>
</protein>
<feature type="compositionally biased region" description="Basic and acidic residues" evidence="4">
    <location>
        <begin position="1"/>
        <end position="11"/>
    </location>
</feature>
<evidence type="ECO:0000256" key="3">
    <source>
        <dbReference type="ARBA" id="ARBA00022839"/>
    </source>
</evidence>
<dbReference type="STRING" id="765915.A0A1Y2HST8"/>
<gene>
    <name evidence="5" type="ORF">BCR44DRAFT_1459408</name>
</gene>
<name>A0A1Y2HST8_9FUNG</name>
<evidence type="ECO:0000256" key="1">
    <source>
        <dbReference type="ARBA" id="ARBA00022722"/>
    </source>
</evidence>
<dbReference type="GO" id="GO:0000723">
    <property type="term" value="P:telomere maintenance"/>
    <property type="evidence" value="ECO:0007669"/>
    <property type="project" value="TreeGrafter"/>
</dbReference>
<dbReference type="PANTHER" id="PTHR23240:SF8">
    <property type="entry name" value="PROTEIN ARTEMIS"/>
    <property type="match status" value="1"/>
</dbReference>
<dbReference type="SUPFAM" id="SSF56281">
    <property type="entry name" value="Metallo-hydrolase/oxidoreductase"/>
    <property type="match status" value="1"/>
</dbReference>
<dbReference type="GO" id="GO:0006303">
    <property type="term" value="P:double-strand break repair via nonhomologous end joining"/>
    <property type="evidence" value="ECO:0007669"/>
    <property type="project" value="TreeGrafter"/>
</dbReference>
<evidence type="ECO:0000256" key="2">
    <source>
        <dbReference type="ARBA" id="ARBA00022801"/>
    </source>
</evidence>
<dbReference type="EMBL" id="MCFL01000011">
    <property type="protein sequence ID" value="ORZ37658.1"/>
    <property type="molecule type" value="Genomic_DNA"/>
</dbReference>
<feature type="region of interest" description="Disordered" evidence="4">
    <location>
        <begin position="309"/>
        <end position="343"/>
    </location>
</feature>
<keyword evidence="6" id="KW-1185">Reference proteome</keyword>
<sequence>MTNANDEHDLWPDANQESSSQHVVQVHSSQHCFQDDGGQGEDEVEERLTHPASSPAAASSKFKGILLEYPDIAIDHFAIAPQTSSISLTIPPTIFILTHAHSDHTQGLVHLPKGTQVHTSAPTARWIKAYLDPLLDHIDFVTHSLNQPFNITFLDAHHCLGAVSVLVQSKSGPTILHTGDFRFSQDMESLWTPPSFLPSLLCSRSLASSIEPPSIDRVYMDTSFLGIRGPRDLDSALEYPDKHTAINAVTLPSRSLFSRSTRYFVRDCQLGHEQLLIGLFNRFGYISELSPAMYAAYATAACTPTTFTGTNDNDGNDHDPIPWVDIGPHQRPFRPGSVQSTSP</sequence>
<evidence type="ECO:0000256" key="4">
    <source>
        <dbReference type="SAM" id="MobiDB-lite"/>
    </source>
</evidence>
<organism evidence="5 6">
    <name type="scientific">Catenaria anguillulae PL171</name>
    <dbReference type="NCBI Taxonomy" id="765915"/>
    <lineage>
        <taxon>Eukaryota</taxon>
        <taxon>Fungi</taxon>
        <taxon>Fungi incertae sedis</taxon>
        <taxon>Blastocladiomycota</taxon>
        <taxon>Blastocladiomycetes</taxon>
        <taxon>Blastocladiales</taxon>
        <taxon>Catenariaceae</taxon>
        <taxon>Catenaria</taxon>
    </lineage>
</organism>
<comment type="caution">
    <text evidence="5">The sequence shown here is derived from an EMBL/GenBank/DDBJ whole genome shotgun (WGS) entry which is preliminary data.</text>
</comment>
<reference evidence="5 6" key="1">
    <citation type="submission" date="2016-07" db="EMBL/GenBank/DDBJ databases">
        <title>Pervasive Adenine N6-methylation of Active Genes in Fungi.</title>
        <authorList>
            <consortium name="DOE Joint Genome Institute"/>
            <person name="Mondo S.J."/>
            <person name="Dannebaum R.O."/>
            <person name="Kuo R.C."/>
            <person name="Labutti K."/>
            <person name="Haridas S."/>
            <person name="Kuo A."/>
            <person name="Salamov A."/>
            <person name="Ahrendt S.R."/>
            <person name="Lipzen A."/>
            <person name="Sullivan W."/>
            <person name="Andreopoulos W.B."/>
            <person name="Clum A."/>
            <person name="Lindquist E."/>
            <person name="Daum C."/>
            <person name="Ramamoorthy G.K."/>
            <person name="Gryganskyi A."/>
            <person name="Culley D."/>
            <person name="Magnuson J.K."/>
            <person name="James T.Y."/>
            <person name="O'Malley M.A."/>
            <person name="Stajich J.E."/>
            <person name="Spatafora J.W."/>
            <person name="Visel A."/>
            <person name="Grigoriev I.V."/>
        </authorList>
    </citation>
    <scope>NUCLEOTIDE SEQUENCE [LARGE SCALE GENOMIC DNA]</scope>
    <source>
        <strain evidence="5 6">PL171</strain>
    </source>
</reference>
<feature type="region of interest" description="Disordered" evidence="4">
    <location>
        <begin position="1"/>
        <end position="56"/>
    </location>
</feature>
<feature type="non-terminal residue" evidence="5">
    <location>
        <position position="343"/>
    </location>
</feature>
<dbReference type="GO" id="GO:0035312">
    <property type="term" value="F:5'-3' DNA exonuclease activity"/>
    <property type="evidence" value="ECO:0007669"/>
    <property type="project" value="TreeGrafter"/>
</dbReference>
<keyword evidence="1" id="KW-0540">Nuclease</keyword>
<accession>A0A1Y2HST8</accession>
<dbReference type="GO" id="GO:0003684">
    <property type="term" value="F:damaged DNA binding"/>
    <property type="evidence" value="ECO:0007669"/>
    <property type="project" value="TreeGrafter"/>
</dbReference>